<dbReference type="PANTHER" id="PTHR10829">
    <property type="entry name" value="CORTACTIN AND DREBRIN"/>
    <property type="match status" value="1"/>
</dbReference>
<protein>
    <submittedName>
        <fullName evidence="8">Cofilin/tropomyosin-type actin-binding protein</fullName>
    </submittedName>
</protein>
<reference evidence="8" key="1">
    <citation type="submission" date="2021-05" db="EMBL/GenBank/DDBJ databases">
        <title>A free-living protist that lacks canonical eukaryotic 1 DNA replication and segregation systems.</title>
        <authorList>
            <person name="Salas-Leiva D.E."/>
            <person name="Tromer E.C."/>
            <person name="Curtis B.A."/>
            <person name="Jerlstrom-Hultqvist J."/>
            <person name="Kolisko M."/>
            <person name="Yi Z."/>
            <person name="Salas-Leiva J.S."/>
            <person name="Gallot-Lavallee L."/>
            <person name="Kops G.J.P.L."/>
            <person name="Archibald J.M."/>
            <person name="Simpson A.G.B."/>
            <person name="Roger A.J."/>
        </authorList>
    </citation>
    <scope>NUCLEOTIDE SEQUENCE</scope>
    <source>
        <strain evidence="8">BICM</strain>
    </source>
</reference>
<dbReference type="PANTHER" id="PTHR10829:SF25">
    <property type="entry name" value="DREBRIN-LIKE PROTEIN"/>
    <property type="match status" value="1"/>
</dbReference>
<accession>A0A8J6AQ63</accession>
<evidence type="ECO:0000256" key="6">
    <source>
        <dbReference type="SAM" id="MobiDB-lite"/>
    </source>
</evidence>
<feature type="compositionally biased region" description="Acidic residues" evidence="6">
    <location>
        <begin position="242"/>
        <end position="257"/>
    </location>
</feature>
<dbReference type="AlphaFoldDB" id="A0A8J6AQ63"/>
<gene>
    <name evidence="8" type="ORF">J8273_7949</name>
</gene>
<dbReference type="GO" id="GO:0051015">
    <property type="term" value="F:actin filament binding"/>
    <property type="evidence" value="ECO:0007669"/>
    <property type="project" value="TreeGrafter"/>
</dbReference>
<dbReference type="Proteomes" id="UP000717585">
    <property type="component" value="Unassembled WGS sequence"/>
</dbReference>
<dbReference type="InterPro" id="IPR002108">
    <property type="entry name" value="ADF-H"/>
</dbReference>
<comment type="similarity">
    <text evidence="5">Belongs to the actin-binding proteins ADF family. Coactosin subfamily.</text>
</comment>
<dbReference type="EMBL" id="JAHDYR010000064">
    <property type="protein sequence ID" value="KAG9390598.1"/>
    <property type="molecule type" value="Genomic_DNA"/>
</dbReference>
<organism evidence="8 9">
    <name type="scientific">Carpediemonas membranifera</name>
    <dbReference type="NCBI Taxonomy" id="201153"/>
    <lineage>
        <taxon>Eukaryota</taxon>
        <taxon>Metamonada</taxon>
        <taxon>Carpediemonas-like organisms</taxon>
        <taxon>Carpediemonas</taxon>
    </lineage>
</organism>
<dbReference type="GO" id="GO:0030833">
    <property type="term" value="P:regulation of actin filament polymerization"/>
    <property type="evidence" value="ECO:0007669"/>
    <property type="project" value="TreeGrafter"/>
</dbReference>
<name>A0A8J6AQ63_9EUKA</name>
<comment type="subcellular location">
    <subcellularLocation>
        <location evidence="1">Cytoplasm</location>
        <location evidence="1">Cytoskeleton</location>
    </subcellularLocation>
</comment>
<dbReference type="SMART" id="SM00102">
    <property type="entry name" value="ADF"/>
    <property type="match status" value="1"/>
</dbReference>
<feature type="compositionally biased region" description="Acidic residues" evidence="6">
    <location>
        <begin position="265"/>
        <end position="294"/>
    </location>
</feature>
<dbReference type="GO" id="GO:0030864">
    <property type="term" value="C:cortical actin cytoskeleton"/>
    <property type="evidence" value="ECO:0007669"/>
    <property type="project" value="TreeGrafter"/>
</dbReference>
<evidence type="ECO:0000256" key="5">
    <source>
        <dbReference type="ARBA" id="ARBA00038052"/>
    </source>
</evidence>
<dbReference type="Gene3D" id="3.40.20.10">
    <property type="entry name" value="Severin"/>
    <property type="match status" value="1"/>
</dbReference>
<dbReference type="GO" id="GO:0005884">
    <property type="term" value="C:actin filament"/>
    <property type="evidence" value="ECO:0007669"/>
    <property type="project" value="TreeGrafter"/>
</dbReference>
<dbReference type="PROSITE" id="PS51263">
    <property type="entry name" value="ADF_H"/>
    <property type="match status" value="1"/>
</dbReference>
<keyword evidence="9" id="KW-1185">Reference proteome</keyword>
<evidence type="ECO:0000313" key="8">
    <source>
        <dbReference type="EMBL" id="KAG9390598.1"/>
    </source>
</evidence>
<sequence>MSFTAQGNIRVEDLDKIKGTINDIRDATKPTQWMTLTYGKGRNDIVMSQTGNGDINELVDALTPDTIYFSYIRVPLDALREKFVFITYIGESVRPMKRAFVSQHKPDIEKILSPHHLSVSASSEEDLAAEEILKSLHKGSGANYDAQASQDKGILPVDPNYLRERKDFYKKQELTEERDLTRAFNKDPLSTTPMDLRGRPGITERYINDNVPKTAAKPAPAPATKPEPVAEPDKPVEPAVEPVEEPAVEEPTPEEPAEEGKEVVEEQPEPEQVEAEVEAEVEAVDVSPEDSPQE</sequence>
<evidence type="ECO:0000259" key="7">
    <source>
        <dbReference type="PROSITE" id="PS51263"/>
    </source>
</evidence>
<dbReference type="CDD" id="cd11282">
    <property type="entry name" value="ADF_coactosin_like"/>
    <property type="match status" value="1"/>
</dbReference>
<dbReference type="FunFam" id="3.40.20.10:FF:000018">
    <property type="entry name" value="Coactosin-like 1"/>
    <property type="match status" value="1"/>
</dbReference>
<feature type="region of interest" description="Disordered" evidence="6">
    <location>
        <begin position="179"/>
        <end position="294"/>
    </location>
</feature>
<keyword evidence="3" id="KW-0009">Actin-binding</keyword>
<keyword evidence="4" id="KW-0206">Cytoskeleton</keyword>
<evidence type="ECO:0000256" key="4">
    <source>
        <dbReference type="ARBA" id="ARBA00023212"/>
    </source>
</evidence>
<keyword evidence="2" id="KW-0963">Cytoplasm</keyword>
<comment type="caution">
    <text evidence="8">The sequence shown here is derived from an EMBL/GenBank/DDBJ whole genome shotgun (WGS) entry which is preliminary data.</text>
</comment>
<dbReference type="SUPFAM" id="SSF55753">
    <property type="entry name" value="Actin depolymerizing proteins"/>
    <property type="match status" value="1"/>
</dbReference>
<evidence type="ECO:0000313" key="9">
    <source>
        <dbReference type="Proteomes" id="UP000717585"/>
    </source>
</evidence>
<evidence type="ECO:0000256" key="2">
    <source>
        <dbReference type="ARBA" id="ARBA00022490"/>
    </source>
</evidence>
<evidence type="ECO:0000256" key="3">
    <source>
        <dbReference type="ARBA" id="ARBA00023203"/>
    </source>
</evidence>
<evidence type="ECO:0000256" key="1">
    <source>
        <dbReference type="ARBA" id="ARBA00004245"/>
    </source>
</evidence>
<dbReference type="OrthoDB" id="20822at2759"/>
<feature type="domain" description="ADF-H" evidence="7">
    <location>
        <begin position="8"/>
        <end position="137"/>
    </location>
</feature>
<dbReference type="InterPro" id="IPR029006">
    <property type="entry name" value="ADF-H/Gelsolin-like_dom_sf"/>
</dbReference>
<dbReference type="Pfam" id="PF00241">
    <property type="entry name" value="Cofilin_ADF"/>
    <property type="match status" value="1"/>
</dbReference>
<proteinExistence type="inferred from homology"/>